<dbReference type="GO" id="GO:0012505">
    <property type="term" value="C:endomembrane system"/>
    <property type="evidence" value="ECO:0007669"/>
    <property type="project" value="UniProtKB-SubCell"/>
</dbReference>
<feature type="transmembrane region" description="Helical" evidence="8">
    <location>
        <begin position="329"/>
        <end position="354"/>
    </location>
</feature>
<dbReference type="GO" id="GO:0016760">
    <property type="term" value="F:cellulose synthase (UDP-forming) activity"/>
    <property type="evidence" value="ECO:0007669"/>
    <property type="project" value="InterPro"/>
</dbReference>
<feature type="transmembrane region" description="Helical" evidence="8">
    <location>
        <begin position="204"/>
        <end position="224"/>
    </location>
</feature>
<feature type="transmembrane region" description="Helical" evidence="8">
    <location>
        <begin position="286"/>
        <end position="309"/>
    </location>
</feature>
<dbReference type="GO" id="GO:0016020">
    <property type="term" value="C:membrane"/>
    <property type="evidence" value="ECO:0007669"/>
    <property type="project" value="InterPro"/>
</dbReference>
<reference evidence="9 10" key="1">
    <citation type="submission" date="2020-08" db="EMBL/GenBank/DDBJ databases">
        <title>Plant Genome Project.</title>
        <authorList>
            <person name="Zhang R.-G."/>
        </authorList>
    </citation>
    <scope>NUCLEOTIDE SEQUENCE [LARGE SCALE GENOMIC DNA]</scope>
    <source>
        <strain evidence="9">WSP0</strain>
        <tissue evidence="9">Leaf</tissue>
    </source>
</reference>
<evidence type="ECO:0000313" key="10">
    <source>
        <dbReference type="Proteomes" id="UP000823749"/>
    </source>
</evidence>
<keyword evidence="2" id="KW-0328">Glycosyltransferase</keyword>
<comment type="caution">
    <text evidence="9">The sequence shown here is derived from an EMBL/GenBank/DDBJ whole genome shotgun (WGS) entry which is preliminary data.</text>
</comment>
<comment type="subcellular location">
    <subcellularLocation>
        <location evidence="1">Endomembrane system</location>
    </subcellularLocation>
</comment>
<keyword evidence="10" id="KW-1185">Reference proteome</keyword>
<evidence type="ECO:0000256" key="3">
    <source>
        <dbReference type="ARBA" id="ARBA00022679"/>
    </source>
</evidence>
<dbReference type="InterPro" id="IPR005150">
    <property type="entry name" value="Cellulose_synth"/>
</dbReference>
<dbReference type="GO" id="GO:0071555">
    <property type="term" value="P:cell wall organization"/>
    <property type="evidence" value="ECO:0007669"/>
    <property type="project" value="UniProtKB-KW"/>
</dbReference>
<keyword evidence="7" id="KW-0961">Cell wall biogenesis/degradation</keyword>
<keyword evidence="4 8" id="KW-0812">Transmembrane</keyword>
<organism evidence="9 10">
    <name type="scientific">Rhododendron griersonianum</name>
    <dbReference type="NCBI Taxonomy" id="479676"/>
    <lineage>
        <taxon>Eukaryota</taxon>
        <taxon>Viridiplantae</taxon>
        <taxon>Streptophyta</taxon>
        <taxon>Embryophyta</taxon>
        <taxon>Tracheophyta</taxon>
        <taxon>Spermatophyta</taxon>
        <taxon>Magnoliopsida</taxon>
        <taxon>eudicotyledons</taxon>
        <taxon>Gunneridae</taxon>
        <taxon>Pentapetalae</taxon>
        <taxon>asterids</taxon>
        <taxon>Ericales</taxon>
        <taxon>Ericaceae</taxon>
        <taxon>Ericoideae</taxon>
        <taxon>Rhodoreae</taxon>
        <taxon>Rhododendron</taxon>
    </lineage>
</organism>
<sequence length="420" mass="48050">MYSNNSESLRDAICFLMDEEKGQKIAFVQFPQNFDNITKNDVYSNSLKVEFRGLDANGGPAYIGTGCFHRRDTLCRKKYKNNYQIDWRTENDRRVEESTTVLEETCKTLASCSYEENTEWEKEMGLKYGCPVEDVITGLSIQCRGWRSVYYNPERKAFLGVVPTTLLPAVVQHKRWSEGDLQIFLSQYCPLVYGRGKIPLKLQISYCIYLLWAYNCLATLYYVGVPSLCIHRGLPLFPKVSSPWVLPFLYVIAAKYGYSLGEFLWSGGTFQEWWNDQRIWLYKRTTSYVFGFTETILKLLGFAKSGFVVTSKVADEDVSPRYKKEVMEFGAPSPMFSILATLSLVNLLSFFRALKMLIMDSQHRVLDLLALQMLLCGLVVVINLPVYGGLFFRKDKGRMPSTVTCQAVIIAIIAHIVALH</sequence>
<evidence type="ECO:0000256" key="2">
    <source>
        <dbReference type="ARBA" id="ARBA00022676"/>
    </source>
</evidence>
<dbReference type="PANTHER" id="PTHR13301">
    <property type="entry name" value="X-BOX TRANSCRIPTION FACTOR-RELATED"/>
    <property type="match status" value="1"/>
</dbReference>
<feature type="transmembrane region" description="Helical" evidence="8">
    <location>
        <begin position="399"/>
        <end position="419"/>
    </location>
</feature>
<evidence type="ECO:0000256" key="4">
    <source>
        <dbReference type="ARBA" id="ARBA00022692"/>
    </source>
</evidence>
<dbReference type="Pfam" id="PF03552">
    <property type="entry name" value="Cellulose_synt"/>
    <property type="match status" value="2"/>
</dbReference>
<evidence type="ECO:0000256" key="1">
    <source>
        <dbReference type="ARBA" id="ARBA00004308"/>
    </source>
</evidence>
<accession>A0AAV6HWD6</accession>
<evidence type="ECO:0000256" key="6">
    <source>
        <dbReference type="ARBA" id="ARBA00023136"/>
    </source>
</evidence>
<evidence type="ECO:0000313" key="9">
    <source>
        <dbReference type="EMBL" id="KAG5517047.1"/>
    </source>
</evidence>
<evidence type="ECO:0000256" key="8">
    <source>
        <dbReference type="SAM" id="Phobius"/>
    </source>
</evidence>
<name>A0AAV6HWD6_9ERIC</name>
<evidence type="ECO:0000256" key="7">
    <source>
        <dbReference type="ARBA" id="ARBA00023316"/>
    </source>
</evidence>
<keyword evidence="6 8" id="KW-0472">Membrane</keyword>
<dbReference type="Proteomes" id="UP000823749">
    <property type="component" value="Chromosome 13"/>
</dbReference>
<protein>
    <recommendedName>
        <fullName evidence="11">Cellulose synthase-like protein E1</fullName>
    </recommendedName>
</protein>
<dbReference type="GO" id="GO:0030244">
    <property type="term" value="P:cellulose biosynthetic process"/>
    <property type="evidence" value="ECO:0007669"/>
    <property type="project" value="InterPro"/>
</dbReference>
<dbReference type="AlphaFoldDB" id="A0AAV6HWD6"/>
<evidence type="ECO:0008006" key="11">
    <source>
        <dbReference type="Google" id="ProtNLM"/>
    </source>
</evidence>
<feature type="transmembrane region" description="Helical" evidence="8">
    <location>
        <begin position="244"/>
        <end position="265"/>
    </location>
</feature>
<feature type="transmembrane region" description="Helical" evidence="8">
    <location>
        <begin position="366"/>
        <end position="387"/>
    </location>
</feature>
<keyword evidence="5 8" id="KW-1133">Transmembrane helix</keyword>
<gene>
    <name evidence="9" type="ORF">RHGRI_037708</name>
</gene>
<evidence type="ECO:0000256" key="5">
    <source>
        <dbReference type="ARBA" id="ARBA00022989"/>
    </source>
</evidence>
<proteinExistence type="predicted"/>
<keyword evidence="3" id="KW-0808">Transferase</keyword>
<dbReference type="EMBL" id="JACTNZ010000013">
    <property type="protein sequence ID" value="KAG5517047.1"/>
    <property type="molecule type" value="Genomic_DNA"/>
</dbReference>